<protein>
    <submittedName>
        <fullName evidence="2">Phytanoyl-CoA dioxygenase family protein</fullName>
    </submittedName>
</protein>
<dbReference type="Gene3D" id="2.60.120.620">
    <property type="entry name" value="q2cbj1_9rhob like domain"/>
    <property type="match status" value="1"/>
</dbReference>
<dbReference type="RefSeq" id="WP_209373652.1">
    <property type="nucleotide sequence ID" value="NZ_JAGIZA010000005.1"/>
</dbReference>
<dbReference type="GO" id="GO:0016706">
    <property type="term" value="F:2-oxoglutarate-dependent dioxygenase activity"/>
    <property type="evidence" value="ECO:0007669"/>
    <property type="project" value="UniProtKB-ARBA"/>
</dbReference>
<organism evidence="2 3">
    <name type="scientific">Roseomonas indoligenes</name>
    <dbReference type="NCBI Taxonomy" id="2820811"/>
    <lineage>
        <taxon>Bacteria</taxon>
        <taxon>Pseudomonadati</taxon>
        <taxon>Pseudomonadota</taxon>
        <taxon>Alphaproteobacteria</taxon>
        <taxon>Acetobacterales</taxon>
        <taxon>Roseomonadaceae</taxon>
        <taxon>Roseomonas</taxon>
    </lineage>
</organism>
<name>A0A940N1A3_9PROT</name>
<dbReference type="Pfam" id="PF05721">
    <property type="entry name" value="PhyH"/>
    <property type="match status" value="1"/>
</dbReference>
<keyword evidence="2" id="KW-0560">Oxidoreductase</keyword>
<dbReference type="Proteomes" id="UP000677537">
    <property type="component" value="Unassembled WGS sequence"/>
</dbReference>
<dbReference type="SUPFAM" id="SSF51197">
    <property type="entry name" value="Clavaminate synthase-like"/>
    <property type="match status" value="1"/>
</dbReference>
<evidence type="ECO:0000256" key="1">
    <source>
        <dbReference type="ARBA" id="ARBA00001954"/>
    </source>
</evidence>
<dbReference type="PANTHER" id="PTHR20883:SF48">
    <property type="entry name" value="ECTOINE DIOXYGENASE"/>
    <property type="match status" value="1"/>
</dbReference>
<keyword evidence="3" id="KW-1185">Reference proteome</keyword>
<dbReference type="PANTHER" id="PTHR20883">
    <property type="entry name" value="PHYTANOYL-COA DIOXYGENASE DOMAIN CONTAINING 1"/>
    <property type="match status" value="1"/>
</dbReference>
<comment type="caution">
    <text evidence="2">The sequence shown here is derived from an EMBL/GenBank/DDBJ whole genome shotgun (WGS) entry which is preliminary data.</text>
</comment>
<sequence length="264" mass="29177">MSQVIALRAVTQGPLQPNEVEHYASTGWLAARGLFTPEETADISRWTDELTAAPEVPGRHWVYREPSLIPGAAPVIQRIENFCPFHEGFDRLVRGGGKLEAACAQLMGGPVVLFKEKINFKMPGGAGFEPHQDQQAGWSAYAPLFITALVCIDRATETNGCLKMADAPRFAGLIGDEWKPLTAEQMAGFALTSVPTEPGDALFFDSYVPHASDPNLTSEARRILYLTYNLASQGDHRARYYADKHANFPPDVERVPGRNYRFRV</sequence>
<dbReference type="AlphaFoldDB" id="A0A940N1A3"/>
<reference evidence="2" key="1">
    <citation type="submission" date="2021-03" db="EMBL/GenBank/DDBJ databases">
        <authorList>
            <person name="So Y."/>
        </authorList>
    </citation>
    <scope>NUCLEOTIDE SEQUENCE</scope>
    <source>
        <strain evidence="2">SG15</strain>
    </source>
</reference>
<dbReference type="EMBL" id="JAGIZA010000005">
    <property type="protein sequence ID" value="MBP0493415.1"/>
    <property type="molecule type" value="Genomic_DNA"/>
</dbReference>
<accession>A0A940N1A3</accession>
<proteinExistence type="predicted"/>
<gene>
    <name evidence="2" type="ORF">J5Y10_11565</name>
</gene>
<dbReference type="InterPro" id="IPR008775">
    <property type="entry name" value="Phytyl_CoA_dOase-like"/>
</dbReference>
<keyword evidence="2" id="KW-0223">Dioxygenase</keyword>
<evidence type="ECO:0000313" key="2">
    <source>
        <dbReference type="EMBL" id="MBP0493415.1"/>
    </source>
</evidence>
<evidence type="ECO:0000313" key="3">
    <source>
        <dbReference type="Proteomes" id="UP000677537"/>
    </source>
</evidence>
<dbReference type="GO" id="GO:0005506">
    <property type="term" value="F:iron ion binding"/>
    <property type="evidence" value="ECO:0007669"/>
    <property type="project" value="UniProtKB-ARBA"/>
</dbReference>
<comment type="cofactor">
    <cofactor evidence="1">
        <name>Fe(2+)</name>
        <dbReference type="ChEBI" id="CHEBI:29033"/>
    </cofactor>
</comment>